<sequence length="179" mass="20265">MHPAVCDKCGRDCQVPFKPSGDKPVYCSNCFEKQDNGNSDRFERRDTGRRSYGDRNDRGDRRDRGNREDREMFSAVCDNCGQDCQVPFKPSSDKPIFCSKCFEEKNGSHSTNSASKSSCNCEGQTQKLDSIIEKLDRMLLVLEGKNTPKVEKEAKKVVKKEVKKKAVKKAKATKKVEVK</sequence>
<comment type="caution">
    <text evidence="3">The sequence shown here is derived from an EMBL/GenBank/DDBJ whole genome shotgun (WGS) entry which is preliminary data.</text>
</comment>
<evidence type="ECO:0000259" key="2">
    <source>
        <dbReference type="Pfam" id="PF23477"/>
    </source>
</evidence>
<reference evidence="3 4" key="1">
    <citation type="journal article" date="2020" name="Biotechnol. Biofuels">
        <title>New insights from the biogas microbiome by comprehensive genome-resolved metagenomics of nearly 1600 species originating from multiple anaerobic digesters.</title>
        <authorList>
            <person name="Campanaro S."/>
            <person name="Treu L."/>
            <person name="Rodriguez-R L.M."/>
            <person name="Kovalovszki A."/>
            <person name="Ziels R.M."/>
            <person name="Maus I."/>
            <person name="Zhu X."/>
            <person name="Kougias P.G."/>
            <person name="Basile A."/>
            <person name="Luo G."/>
            <person name="Schluter A."/>
            <person name="Konstantinidis K.T."/>
            <person name="Angelidaki I."/>
        </authorList>
    </citation>
    <scope>NUCLEOTIDE SEQUENCE [LARGE SCALE GENOMIC DNA]</scope>
    <source>
        <strain evidence="3">AS06rmzACSIP_65</strain>
    </source>
</reference>
<dbReference type="InterPro" id="IPR026363">
    <property type="entry name" value="CxxC-x17-CxxC_dom"/>
</dbReference>
<organism evidence="3 4">
    <name type="scientific">Candidatus Dojkabacteria bacterium</name>
    <dbReference type="NCBI Taxonomy" id="2099670"/>
    <lineage>
        <taxon>Bacteria</taxon>
        <taxon>Candidatus Dojkabacteria</taxon>
    </lineage>
</organism>
<evidence type="ECO:0000313" key="3">
    <source>
        <dbReference type="EMBL" id="NLD25369.1"/>
    </source>
</evidence>
<accession>A0A847D060</accession>
<feature type="domain" description="CxxC-x17-CxxC" evidence="2">
    <location>
        <begin position="1"/>
        <end position="34"/>
    </location>
</feature>
<dbReference type="NCBIfam" id="TIGR04272">
    <property type="entry name" value="cxxc_cxxc_Mbark"/>
    <property type="match status" value="2"/>
</dbReference>
<protein>
    <recommendedName>
        <fullName evidence="2">CxxC-x17-CxxC domain-containing protein</fullName>
    </recommendedName>
</protein>
<dbReference type="EMBL" id="JAAZBX010000005">
    <property type="protein sequence ID" value="NLD25369.1"/>
    <property type="molecule type" value="Genomic_DNA"/>
</dbReference>
<evidence type="ECO:0000256" key="1">
    <source>
        <dbReference type="SAM" id="MobiDB-lite"/>
    </source>
</evidence>
<proteinExistence type="predicted"/>
<dbReference type="AlphaFoldDB" id="A0A847D060"/>
<dbReference type="Proteomes" id="UP000545876">
    <property type="component" value="Unassembled WGS sequence"/>
</dbReference>
<evidence type="ECO:0000313" key="4">
    <source>
        <dbReference type="Proteomes" id="UP000545876"/>
    </source>
</evidence>
<name>A0A847D060_9BACT</name>
<feature type="region of interest" description="Disordered" evidence="1">
    <location>
        <begin position="32"/>
        <end position="67"/>
    </location>
</feature>
<dbReference type="Pfam" id="PF23477">
    <property type="entry name" value="zf_Tbcl_2"/>
    <property type="match status" value="2"/>
</dbReference>
<feature type="domain" description="CxxC-x17-CxxC" evidence="2">
    <location>
        <begin position="70"/>
        <end position="105"/>
    </location>
</feature>
<gene>
    <name evidence="3" type="ORF">GX656_01875</name>
</gene>